<reference evidence="6" key="1">
    <citation type="submission" date="2015-12" db="EMBL/GenBank/DDBJ databases">
        <title>Complete Genome Sequence of Azospirillum thiophilum BV-S.</title>
        <authorList>
            <person name="Fomenkov A."/>
            <person name="Vincze T."/>
            <person name="Grabovich M."/>
            <person name="Dubinina G."/>
            <person name="Orlova M."/>
            <person name="Belousova E."/>
            <person name="Roberts R.J."/>
        </authorList>
    </citation>
    <scope>NUCLEOTIDE SEQUENCE [LARGE SCALE GENOMIC DNA]</scope>
    <source>
        <strain evidence="6">BV-S</strain>
    </source>
</reference>
<sequence length="155" mass="17217">MPLKFVLRPNEKVIINGAVIGAGDRPGSFFLYNTANFLRGREVLKEEQIDSIEKKLYFVIQLVYIFPEDSTLNLQRFASILDETRDARPDSAKTLDEIARLVEGRNYYRALKLCRKLFKGGTGGEAAGESDDTADDVPANPSSTDGEPATSDRMP</sequence>
<keyword evidence="1" id="KW-0678">Repressor</keyword>
<keyword evidence="6" id="KW-1185">Reference proteome</keyword>
<keyword evidence="2" id="KW-1005">Bacterial flagellum biogenesis</keyword>
<gene>
    <name evidence="5" type="ORF">AL072_19650</name>
</gene>
<evidence type="ECO:0000313" key="5">
    <source>
        <dbReference type="EMBL" id="ALG73289.1"/>
    </source>
</evidence>
<dbReference type="GO" id="GO:1902209">
    <property type="term" value="P:negative regulation of bacterial-type flagellum assembly"/>
    <property type="evidence" value="ECO:0007669"/>
    <property type="project" value="InterPro"/>
</dbReference>
<dbReference type="GO" id="GO:0048027">
    <property type="term" value="F:mRNA 5'-UTR binding"/>
    <property type="evidence" value="ECO:0007669"/>
    <property type="project" value="InterPro"/>
</dbReference>
<proteinExistence type="predicted"/>
<dbReference type="Proteomes" id="UP000069935">
    <property type="component" value="Chromosome 3"/>
</dbReference>
<dbReference type="Pfam" id="PF07378">
    <property type="entry name" value="FlbT"/>
    <property type="match status" value="1"/>
</dbReference>
<organism evidence="5 6">
    <name type="scientific">Azospirillum thiophilum</name>
    <dbReference type="NCBI Taxonomy" id="528244"/>
    <lineage>
        <taxon>Bacteria</taxon>
        <taxon>Pseudomonadati</taxon>
        <taxon>Pseudomonadota</taxon>
        <taxon>Alphaproteobacteria</taxon>
        <taxon>Rhodospirillales</taxon>
        <taxon>Azospirillaceae</taxon>
        <taxon>Azospirillum</taxon>
    </lineage>
</organism>
<keyword evidence="5" id="KW-0282">Flagellum</keyword>
<dbReference type="KEGG" id="ati:AL072_19650"/>
<name>A0AAC8W188_9PROT</name>
<protein>
    <submittedName>
        <fullName evidence="5">Flagellar protein</fullName>
    </submittedName>
</protein>
<evidence type="ECO:0000313" key="6">
    <source>
        <dbReference type="Proteomes" id="UP000069935"/>
    </source>
</evidence>
<dbReference type="GO" id="GO:0044781">
    <property type="term" value="P:bacterial-type flagellum organization"/>
    <property type="evidence" value="ECO:0007669"/>
    <property type="project" value="UniProtKB-KW"/>
</dbReference>
<dbReference type="InterPro" id="IPR009967">
    <property type="entry name" value="Flagellum_FlbT"/>
</dbReference>
<evidence type="ECO:0000256" key="1">
    <source>
        <dbReference type="ARBA" id="ARBA00022491"/>
    </source>
</evidence>
<feature type="region of interest" description="Disordered" evidence="4">
    <location>
        <begin position="121"/>
        <end position="155"/>
    </location>
</feature>
<evidence type="ECO:0000256" key="2">
    <source>
        <dbReference type="ARBA" id="ARBA00022795"/>
    </source>
</evidence>
<accession>A0AAC8W188</accession>
<dbReference type="RefSeq" id="WP_045584500.1">
    <property type="nucleotide sequence ID" value="NZ_CP012403.1"/>
</dbReference>
<dbReference type="AlphaFoldDB" id="A0AAC8W188"/>
<reference evidence="5 6" key="2">
    <citation type="journal article" date="2016" name="Genome Announc.">
        <title>Complete Genome Sequence of a Strain of Azospirillum thiophilum Isolated from a Sulfide Spring.</title>
        <authorList>
            <person name="Fomenkov A."/>
            <person name="Vincze T."/>
            <person name="Grabovich M."/>
            <person name="Anton B.P."/>
            <person name="Dubinina G."/>
            <person name="Orlova M."/>
            <person name="Belousova E."/>
            <person name="Roberts R.J."/>
        </authorList>
    </citation>
    <scope>NUCLEOTIDE SEQUENCE [LARGE SCALE GENOMIC DNA]</scope>
    <source>
        <strain evidence="5 6">BV-S</strain>
    </source>
</reference>
<keyword evidence="3" id="KW-0694">RNA-binding</keyword>
<dbReference type="GO" id="GO:0006402">
    <property type="term" value="P:mRNA catabolic process"/>
    <property type="evidence" value="ECO:0007669"/>
    <property type="project" value="InterPro"/>
</dbReference>
<keyword evidence="5" id="KW-0969">Cilium</keyword>
<keyword evidence="5" id="KW-0966">Cell projection</keyword>
<evidence type="ECO:0000256" key="4">
    <source>
        <dbReference type="SAM" id="MobiDB-lite"/>
    </source>
</evidence>
<dbReference type="EMBL" id="CP012403">
    <property type="protein sequence ID" value="ALG73289.1"/>
    <property type="molecule type" value="Genomic_DNA"/>
</dbReference>
<evidence type="ECO:0000256" key="3">
    <source>
        <dbReference type="ARBA" id="ARBA00022884"/>
    </source>
</evidence>